<sequence length="109" mass="11559">MANISSSFIFFSVGILLLLATVSATLDEATTTSAGTKPEEGHVCPLTRDAGGPSGTDRMARGLSCNSCIQKCFKRCGKSKTKIDLACRQMTVTEWACGCCCSNDHYAPI</sequence>
<comment type="caution">
    <text evidence="2">The sequence shown here is derived from an EMBL/GenBank/DDBJ whole genome shotgun (WGS) entry which is preliminary data.</text>
</comment>
<reference evidence="2" key="1">
    <citation type="submission" date="2022-03" db="EMBL/GenBank/DDBJ databases">
        <title>A functionally conserved STORR gene fusion in Papaver species that diverged 16.8 million years ago.</title>
        <authorList>
            <person name="Catania T."/>
        </authorList>
    </citation>
    <scope>NUCLEOTIDE SEQUENCE</scope>
    <source>
        <strain evidence="2">S-191538</strain>
    </source>
</reference>
<dbReference type="Proteomes" id="UP001177140">
    <property type="component" value="Unassembled WGS sequence"/>
</dbReference>
<proteinExistence type="predicted"/>
<keyword evidence="3" id="KW-1185">Reference proteome</keyword>
<name>A0AA41VAT1_PAPNU</name>
<keyword evidence="1" id="KW-0732">Signal</keyword>
<feature type="signal peptide" evidence="1">
    <location>
        <begin position="1"/>
        <end position="24"/>
    </location>
</feature>
<gene>
    <name evidence="2" type="ORF">MKW94_013787</name>
</gene>
<dbReference type="EMBL" id="JAJJMA010183963">
    <property type="protein sequence ID" value="MCL7037849.1"/>
    <property type="molecule type" value="Genomic_DNA"/>
</dbReference>
<evidence type="ECO:0000256" key="1">
    <source>
        <dbReference type="SAM" id="SignalP"/>
    </source>
</evidence>
<dbReference type="AlphaFoldDB" id="A0AA41VAT1"/>
<accession>A0AA41VAT1</accession>
<feature type="chain" id="PRO_5041361201" evidence="1">
    <location>
        <begin position="25"/>
        <end position="109"/>
    </location>
</feature>
<evidence type="ECO:0000313" key="2">
    <source>
        <dbReference type="EMBL" id="MCL7037849.1"/>
    </source>
</evidence>
<organism evidence="2 3">
    <name type="scientific">Papaver nudicaule</name>
    <name type="common">Iceland poppy</name>
    <dbReference type="NCBI Taxonomy" id="74823"/>
    <lineage>
        <taxon>Eukaryota</taxon>
        <taxon>Viridiplantae</taxon>
        <taxon>Streptophyta</taxon>
        <taxon>Embryophyta</taxon>
        <taxon>Tracheophyta</taxon>
        <taxon>Spermatophyta</taxon>
        <taxon>Magnoliopsida</taxon>
        <taxon>Ranunculales</taxon>
        <taxon>Papaveraceae</taxon>
        <taxon>Papaveroideae</taxon>
        <taxon>Papaver</taxon>
    </lineage>
</organism>
<evidence type="ECO:0000313" key="3">
    <source>
        <dbReference type="Proteomes" id="UP001177140"/>
    </source>
</evidence>
<protein>
    <submittedName>
        <fullName evidence="2">Uncharacterized protein</fullName>
    </submittedName>
</protein>